<protein>
    <submittedName>
        <fullName evidence="1">Uncharacterized protein</fullName>
    </submittedName>
</protein>
<evidence type="ECO:0000313" key="1">
    <source>
        <dbReference type="EMBL" id="SBS76889.1"/>
    </source>
</evidence>
<organism evidence="1">
    <name type="scientific">uncultured Mycobacterium sp</name>
    <dbReference type="NCBI Taxonomy" id="171292"/>
    <lineage>
        <taxon>Bacteria</taxon>
        <taxon>Bacillati</taxon>
        <taxon>Actinomycetota</taxon>
        <taxon>Actinomycetes</taxon>
        <taxon>Mycobacteriales</taxon>
        <taxon>Mycobacteriaceae</taxon>
        <taxon>Mycobacterium</taxon>
        <taxon>environmental samples</taxon>
    </lineage>
</organism>
<proteinExistence type="predicted"/>
<gene>
    <name evidence="1" type="ORF">MHPYR_380028</name>
</gene>
<reference evidence="1" key="1">
    <citation type="submission" date="2016-03" db="EMBL/GenBank/DDBJ databases">
        <authorList>
            <person name="Ploux O."/>
        </authorList>
    </citation>
    <scope>NUCLEOTIDE SEQUENCE</scope>
    <source>
        <strain evidence="1">UC10</strain>
    </source>
</reference>
<dbReference type="EMBL" id="FLQS01000032">
    <property type="protein sequence ID" value="SBS76889.1"/>
    <property type="molecule type" value="Genomic_DNA"/>
</dbReference>
<name>A0A1Y5PHU9_9MYCO</name>
<accession>A0A1Y5PHU9</accession>
<dbReference type="AlphaFoldDB" id="A0A1Y5PHU9"/>
<sequence length="274" mass="28188">MLRPHPARIRQRPKIFRNAGAAPPNFDPANTMSPALSVTVTPDWVVWYWSQLTDSDRAGEKNPPTGICATMAGPVPPVGIGRSSVFVPNSRAFVNFGAAAAQATNAPRMFPLRAALTKLFRLSAALSPAPRKAPAALAANATAGGTWSVPSVNAVVLVVGGPTTNVWVPPSENLAPPTGVLAVTSTVTAPLWPGSGAVTFATNEMGPKGVLMVWLIGGIAAATAGLDLADGLETAALEGALVTLATVRAEAATVRLGPASDLVDELDEAEFEAW</sequence>